<feature type="binding site" evidence="5">
    <location>
        <position position="158"/>
    </location>
    <ligand>
        <name>molybdate</name>
        <dbReference type="ChEBI" id="CHEBI:36264"/>
    </ligand>
</feature>
<feature type="binding site" evidence="5">
    <location>
        <position position="185"/>
    </location>
    <ligand>
        <name>molybdate</name>
        <dbReference type="ChEBI" id="CHEBI:36264"/>
    </ligand>
</feature>
<evidence type="ECO:0000256" key="1">
    <source>
        <dbReference type="ARBA" id="ARBA00009175"/>
    </source>
</evidence>
<feature type="binding site" evidence="5">
    <location>
        <position position="49"/>
    </location>
    <ligand>
        <name>molybdate</name>
        <dbReference type="ChEBI" id="CHEBI:36264"/>
    </ligand>
</feature>
<dbReference type="GO" id="GO:0046872">
    <property type="term" value="F:metal ion binding"/>
    <property type="evidence" value="ECO:0007669"/>
    <property type="project" value="UniProtKB-KW"/>
</dbReference>
<proteinExistence type="inferred from homology"/>
<dbReference type="PATRIC" id="fig|1121305.3.peg.2023"/>
<dbReference type="InterPro" id="IPR041879">
    <property type="entry name" value="YvgL-like_PBP2"/>
</dbReference>
<dbReference type="EMBL" id="LTBB01000011">
    <property type="protein sequence ID" value="KYH28291.1"/>
    <property type="molecule type" value="Genomic_DNA"/>
</dbReference>
<keyword evidence="8" id="KW-1185">Reference proteome</keyword>
<keyword evidence="2 5" id="KW-0500">Molybdenum</keyword>
<dbReference type="Pfam" id="PF13531">
    <property type="entry name" value="SBP_bac_11"/>
    <property type="match status" value="1"/>
</dbReference>
<comment type="similarity">
    <text evidence="1">Belongs to the bacterial solute-binding protein ModA family.</text>
</comment>
<dbReference type="AlphaFoldDB" id="A0A151AKX7"/>
<feature type="binding site" evidence="5">
    <location>
        <position position="77"/>
    </location>
    <ligand>
        <name>molybdate</name>
        <dbReference type="ChEBI" id="CHEBI:36264"/>
    </ligand>
</feature>
<evidence type="ECO:0000256" key="6">
    <source>
        <dbReference type="SAM" id="SignalP"/>
    </source>
</evidence>
<keyword evidence="3 5" id="KW-0479">Metal-binding</keyword>
<dbReference type="NCBIfam" id="TIGR01256">
    <property type="entry name" value="modA"/>
    <property type="match status" value="1"/>
</dbReference>
<dbReference type="Proteomes" id="UP000075374">
    <property type="component" value="Unassembled WGS sequence"/>
</dbReference>
<feature type="binding site" evidence="5">
    <location>
        <position position="203"/>
    </location>
    <ligand>
        <name>molybdate</name>
        <dbReference type="ChEBI" id="CHEBI:36264"/>
    </ligand>
</feature>
<dbReference type="STRING" id="1121305.CLCOL_20170"/>
<gene>
    <name evidence="7" type="primary">modA</name>
    <name evidence="7" type="ORF">CLCOL_20170</name>
</gene>
<dbReference type="Gene3D" id="3.40.190.10">
    <property type="entry name" value="Periplasmic binding protein-like II"/>
    <property type="match status" value="2"/>
</dbReference>
<dbReference type="GO" id="GO:0015689">
    <property type="term" value="P:molybdate ion transport"/>
    <property type="evidence" value="ECO:0007669"/>
    <property type="project" value="InterPro"/>
</dbReference>
<evidence type="ECO:0000256" key="4">
    <source>
        <dbReference type="ARBA" id="ARBA00022729"/>
    </source>
</evidence>
<dbReference type="GO" id="GO:0030973">
    <property type="term" value="F:molybdate ion binding"/>
    <property type="evidence" value="ECO:0007669"/>
    <property type="project" value="TreeGrafter"/>
</dbReference>
<dbReference type="SUPFAM" id="SSF53850">
    <property type="entry name" value="Periplasmic binding protein-like II"/>
    <property type="match status" value="1"/>
</dbReference>
<reference evidence="7 8" key="1">
    <citation type="submission" date="2016-02" db="EMBL/GenBank/DDBJ databases">
        <title>Genome sequence of Clostridium colicanis DSM 13634.</title>
        <authorList>
            <person name="Poehlein A."/>
            <person name="Daniel R."/>
        </authorList>
    </citation>
    <scope>NUCLEOTIDE SEQUENCE [LARGE SCALE GENOMIC DNA]</scope>
    <source>
        <strain evidence="7 8">DSM 13634</strain>
    </source>
</reference>
<protein>
    <submittedName>
        <fullName evidence="7">Molybdate-binding periplasmic protein</fullName>
    </submittedName>
</protein>
<dbReference type="FunFam" id="3.40.190.10:FF:000035">
    <property type="entry name" value="Molybdate ABC transporter substrate-binding protein"/>
    <property type="match status" value="1"/>
</dbReference>
<evidence type="ECO:0000256" key="5">
    <source>
        <dbReference type="PIRSR" id="PIRSR004846-1"/>
    </source>
</evidence>
<evidence type="ECO:0000313" key="7">
    <source>
        <dbReference type="EMBL" id="KYH28291.1"/>
    </source>
</evidence>
<evidence type="ECO:0000256" key="3">
    <source>
        <dbReference type="ARBA" id="ARBA00022723"/>
    </source>
</evidence>
<keyword evidence="4 6" id="KW-0732">Signal</keyword>
<dbReference type="InterPro" id="IPR050682">
    <property type="entry name" value="ModA/WtpA"/>
</dbReference>
<dbReference type="PANTHER" id="PTHR30632">
    <property type="entry name" value="MOLYBDATE-BINDING PERIPLASMIC PROTEIN"/>
    <property type="match status" value="1"/>
</dbReference>
<dbReference type="PROSITE" id="PS51257">
    <property type="entry name" value="PROKAR_LIPOPROTEIN"/>
    <property type="match status" value="1"/>
</dbReference>
<name>A0A151AKX7_9CLOT</name>
<sequence length="269" mass="29434">MKFSNKVLSFILASLIIFSITGCTQTVNTSPSSDKETSSVTLTISAAASLTETMEELKTLYEKDYPNVNIIYNFGSSGSLQNQIEQGAEVDIFLSAAQKQMDNLENKGLILEGSRINLLENSVVLITPKDVTNITSFNDIIGDNIERLALGEPKSVPAGEYAEEVFKNLGILDKIKSKSIYAKDVKEVLAWVETGNADAGVVYETDAKSSNKVTIVAKASSNSHEPILYPAAIIKSSKNIDAAKDFMKFLRSDEAKKVYEKYGFIFAEK</sequence>
<dbReference type="CDD" id="cd13537">
    <property type="entry name" value="PBP2_YvgL_like"/>
    <property type="match status" value="1"/>
</dbReference>
<organism evidence="7 8">
    <name type="scientific">Clostridium colicanis DSM 13634</name>
    <dbReference type="NCBI Taxonomy" id="1121305"/>
    <lineage>
        <taxon>Bacteria</taxon>
        <taxon>Bacillati</taxon>
        <taxon>Bacillota</taxon>
        <taxon>Clostridia</taxon>
        <taxon>Eubacteriales</taxon>
        <taxon>Clostridiaceae</taxon>
        <taxon>Clostridium</taxon>
    </lineage>
</organism>
<evidence type="ECO:0000256" key="2">
    <source>
        <dbReference type="ARBA" id="ARBA00022505"/>
    </source>
</evidence>
<comment type="caution">
    <text evidence="7">The sequence shown here is derived from an EMBL/GenBank/DDBJ whole genome shotgun (WGS) entry which is preliminary data.</text>
</comment>
<feature type="signal peptide" evidence="6">
    <location>
        <begin position="1"/>
        <end position="24"/>
    </location>
</feature>
<dbReference type="RefSeq" id="WP_061858838.1">
    <property type="nucleotide sequence ID" value="NZ_LTBB01000011.1"/>
</dbReference>
<dbReference type="InterPro" id="IPR005950">
    <property type="entry name" value="ModA"/>
</dbReference>
<dbReference type="PANTHER" id="PTHR30632:SF0">
    <property type="entry name" value="SULFATE-BINDING PROTEIN"/>
    <property type="match status" value="1"/>
</dbReference>
<accession>A0A151AKX7</accession>
<dbReference type="PIRSF" id="PIRSF004846">
    <property type="entry name" value="ModA"/>
    <property type="match status" value="1"/>
</dbReference>
<dbReference type="GO" id="GO:1901359">
    <property type="term" value="F:tungstate binding"/>
    <property type="evidence" value="ECO:0007669"/>
    <property type="project" value="UniProtKB-ARBA"/>
</dbReference>
<evidence type="ECO:0000313" key="8">
    <source>
        <dbReference type="Proteomes" id="UP000075374"/>
    </source>
</evidence>
<feature type="chain" id="PRO_5039178520" evidence="6">
    <location>
        <begin position="25"/>
        <end position="269"/>
    </location>
</feature>